<dbReference type="GeneID" id="39422023"/>
<dbReference type="AlphaFoldDB" id="A0A484IEI8"/>
<keyword evidence="6" id="KW-1015">Disulfide bond</keyword>
<keyword evidence="4" id="KW-0049">Antioxidant</keyword>
<dbReference type="EC" id="1.11.1.24" evidence="2"/>
<gene>
    <name evidence="13" type="primary">ygaF</name>
    <name evidence="13" type="ORF">NFRAN_2914</name>
</gene>
<comment type="catalytic activity">
    <reaction evidence="10">
        <text>a hydroperoxide + [thioredoxin]-dithiol = an alcohol + [thioredoxin]-disulfide + H2O</text>
        <dbReference type="Rhea" id="RHEA:62620"/>
        <dbReference type="Rhea" id="RHEA-COMP:10698"/>
        <dbReference type="Rhea" id="RHEA-COMP:10700"/>
        <dbReference type="ChEBI" id="CHEBI:15377"/>
        <dbReference type="ChEBI" id="CHEBI:29950"/>
        <dbReference type="ChEBI" id="CHEBI:30879"/>
        <dbReference type="ChEBI" id="CHEBI:35924"/>
        <dbReference type="ChEBI" id="CHEBI:50058"/>
        <dbReference type="EC" id="1.11.1.24"/>
    </reaction>
</comment>
<evidence type="ECO:0000256" key="11">
    <source>
        <dbReference type="PIRSR" id="PIRSR000239-1"/>
    </source>
</evidence>
<evidence type="ECO:0000256" key="4">
    <source>
        <dbReference type="ARBA" id="ARBA00022862"/>
    </source>
</evidence>
<evidence type="ECO:0000313" key="14">
    <source>
        <dbReference type="Proteomes" id="UP000294299"/>
    </source>
</evidence>
<evidence type="ECO:0000256" key="5">
    <source>
        <dbReference type="ARBA" id="ARBA00023002"/>
    </source>
</evidence>
<dbReference type="PROSITE" id="PS51352">
    <property type="entry name" value="THIOREDOXIN_2"/>
    <property type="match status" value="1"/>
</dbReference>
<evidence type="ECO:0000259" key="12">
    <source>
        <dbReference type="PROSITE" id="PS51352"/>
    </source>
</evidence>
<evidence type="ECO:0000256" key="3">
    <source>
        <dbReference type="ARBA" id="ARBA00022559"/>
    </source>
</evidence>
<dbReference type="InterPro" id="IPR036249">
    <property type="entry name" value="Thioredoxin-like_sf"/>
</dbReference>
<dbReference type="InterPro" id="IPR050924">
    <property type="entry name" value="Peroxiredoxin_BCP/PrxQ"/>
</dbReference>
<evidence type="ECO:0000313" key="13">
    <source>
        <dbReference type="EMBL" id="VFJ15237.1"/>
    </source>
</evidence>
<evidence type="ECO:0000256" key="7">
    <source>
        <dbReference type="ARBA" id="ARBA00023284"/>
    </source>
</evidence>
<comment type="similarity">
    <text evidence="9">Belongs to the peroxiredoxin family. BCP/PrxQ subfamily.</text>
</comment>
<dbReference type="KEGG" id="nfn:NFRAN_2914"/>
<evidence type="ECO:0000256" key="6">
    <source>
        <dbReference type="ARBA" id="ARBA00023157"/>
    </source>
</evidence>
<dbReference type="OrthoDB" id="145578at2157"/>
<dbReference type="GO" id="GO:0034599">
    <property type="term" value="P:cellular response to oxidative stress"/>
    <property type="evidence" value="ECO:0007669"/>
    <property type="project" value="TreeGrafter"/>
</dbReference>
<evidence type="ECO:0000256" key="8">
    <source>
        <dbReference type="ARBA" id="ARBA00032824"/>
    </source>
</evidence>
<keyword evidence="14" id="KW-1185">Reference proteome</keyword>
<dbReference type="PANTHER" id="PTHR42801:SF4">
    <property type="entry name" value="AHPC_TSA FAMILY PROTEIN"/>
    <property type="match status" value="1"/>
</dbReference>
<dbReference type="Proteomes" id="UP000294299">
    <property type="component" value="Chromosome NFRAN"/>
</dbReference>
<dbReference type="NCBIfam" id="NF006960">
    <property type="entry name" value="PRK09437.1"/>
    <property type="match status" value="1"/>
</dbReference>
<dbReference type="RefSeq" id="WP_134485207.1">
    <property type="nucleotide sequence ID" value="NZ_LR216287.1"/>
</dbReference>
<dbReference type="EMBL" id="LR216287">
    <property type="protein sequence ID" value="VFJ15237.1"/>
    <property type="molecule type" value="Genomic_DNA"/>
</dbReference>
<name>A0A484IEI8_9ARCH</name>
<dbReference type="SUPFAM" id="SSF52833">
    <property type="entry name" value="Thioredoxin-like"/>
    <property type="match status" value="1"/>
</dbReference>
<dbReference type="FunFam" id="3.40.30.10:FF:000007">
    <property type="entry name" value="Thioredoxin-dependent thiol peroxidase"/>
    <property type="match status" value="1"/>
</dbReference>
<accession>A0A484IEI8</accession>
<dbReference type="PIRSF" id="PIRSF000239">
    <property type="entry name" value="AHPC"/>
    <property type="match status" value="1"/>
</dbReference>
<dbReference type="GO" id="GO:0005737">
    <property type="term" value="C:cytoplasm"/>
    <property type="evidence" value="ECO:0007669"/>
    <property type="project" value="TreeGrafter"/>
</dbReference>
<organism evidence="13 14">
    <name type="scientific">Candidatus Nitrosocosmicus franklandianus</name>
    <dbReference type="NCBI Taxonomy" id="1798806"/>
    <lineage>
        <taxon>Archaea</taxon>
        <taxon>Nitrososphaerota</taxon>
        <taxon>Nitrososphaeria</taxon>
        <taxon>Nitrososphaerales</taxon>
        <taxon>Nitrososphaeraceae</taxon>
        <taxon>Candidatus Nitrosocosmicus</taxon>
    </lineage>
</organism>
<comment type="subunit">
    <text evidence="1">Monomer.</text>
</comment>
<feature type="active site" description="Cysteine sulfenic acid (-SOH) intermediate; for peroxidase activity" evidence="11">
    <location>
        <position position="57"/>
    </location>
</feature>
<dbReference type="Pfam" id="PF00578">
    <property type="entry name" value="AhpC-TSA"/>
    <property type="match status" value="1"/>
</dbReference>
<protein>
    <recommendedName>
        <fullName evidence="2">thioredoxin-dependent peroxiredoxin</fullName>
        <ecNumber evidence="2">1.11.1.24</ecNumber>
    </recommendedName>
    <alternativeName>
        <fullName evidence="8">Thioredoxin peroxidase</fullName>
    </alternativeName>
</protein>
<keyword evidence="3 13" id="KW-0575">Peroxidase</keyword>
<dbReference type="GO" id="GO:0045454">
    <property type="term" value="P:cell redox homeostasis"/>
    <property type="evidence" value="ECO:0007669"/>
    <property type="project" value="TreeGrafter"/>
</dbReference>
<evidence type="ECO:0000256" key="10">
    <source>
        <dbReference type="ARBA" id="ARBA00049091"/>
    </source>
</evidence>
<dbReference type="InterPro" id="IPR013766">
    <property type="entry name" value="Thioredoxin_domain"/>
</dbReference>
<dbReference type="CDD" id="cd03017">
    <property type="entry name" value="PRX_BCP"/>
    <property type="match status" value="1"/>
</dbReference>
<reference evidence="13 14" key="1">
    <citation type="submission" date="2019-02" db="EMBL/GenBank/DDBJ databases">
        <authorList>
            <person name="Lehtovirta-Morley E L."/>
        </authorList>
    </citation>
    <scope>NUCLEOTIDE SEQUENCE [LARGE SCALE GENOMIC DNA]</scope>
    <source>
        <strain evidence="13">NFRAN1</strain>
    </source>
</reference>
<evidence type="ECO:0000256" key="1">
    <source>
        <dbReference type="ARBA" id="ARBA00011245"/>
    </source>
</evidence>
<feature type="domain" description="Thioredoxin" evidence="12">
    <location>
        <begin position="14"/>
        <end position="168"/>
    </location>
</feature>
<keyword evidence="7" id="KW-0676">Redox-active center</keyword>
<keyword evidence="5 13" id="KW-0560">Oxidoreductase</keyword>
<sequence>MEAKKDIHGENEIAKIGDTAHDFEFQDHQGKTFHLSDLIGKKRIVVYFYPKDFTPGCTIEAEEFSRDYNLFRNDNIEIIGISPDTNESHVKFREKMKIPYMLASDTRNEIAKKYGVYGLKKFMGKEYYGVNRSTFLIDTNGKISKIYEKVKPKGHSEEVLEYFKSINK</sequence>
<dbReference type="InterPro" id="IPR024706">
    <property type="entry name" value="Peroxiredoxin_AhpC-typ"/>
</dbReference>
<evidence type="ECO:0000256" key="2">
    <source>
        <dbReference type="ARBA" id="ARBA00013017"/>
    </source>
</evidence>
<dbReference type="GO" id="GO:0008379">
    <property type="term" value="F:thioredoxin peroxidase activity"/>
    <property type="evidence" value="ECO:0007669"/>
    <property type="project" value="TreeGrafter"/>
</dbReference>
<proteinExistence type="inferred from homology"/>
<dbReference type="PANTHER" id="PTHR42801">
    <property type="entry name" value="THIOREDOXIN-DEPENDENT PEROXIDE REDUCTASE"/>
    <property type="match status" value="1"/>
</dbReference>
<dbReference type="Gene3D" id="3.40.30.10">
    <property type="entry name" value="Glutaredoxin"/>
    <property type="match status" value="1"/>
</dbReference>
<dbReference type="InterPro" id="IPR000866">
    <property type="entry name" value="AhpC/TSA"/>
</dbReference>
<evidence type="ECO:0000256" key="9">
    <source>
        <dbReference type="ARBA" id="ARBA00038489"/>
    </source>
</evidence>